<dbReference type="NCBIfam" id="TIGR00477">
    <property type="entry name" value="tehB"/>
    <property type="match status" value="1"/>
</dbReference>
<proteinExistence type="predicted"/>
<dbReference type="GO" id="GO:0032259">
    <property type="term" value="P:methylation"/>
    <property type="evidence" value="ECO:0007669"/>
    <property type="project" value="UniProtKB-KW"/>
</dbReference>
<dbReference type="NCBIfam" id="NF008992">
    <property type="entry name" value="PRK12335.1"/>
    <property type="match status" value="1"/>
</dbReference>
<organism evidence="2 3">
    <name type="scientific">Enterobacter asburiae</name>
    <dbReference type="NCBI Taxonomy" id="61645"/>
    <lineage>
        <taxon>Bacteria</taxon>
        <taxon>Pseudomonadati</taxon>
        <taxon>Pseudomonadota</taxon>
        <taxon>Gammaproteobacteria</taxon>
        <taxon>Enterobacterales</taxon>
        <taxon>Enterobacteriaceae</taxon>
        <taxon>Enterobacter</taxon>
        <taxon>Enterobacter cloacae complex</taxon>
    </lineage>
</organism>
<dbReference type="EC" id="2.1.1.265" evidence="2"/>
<dbReference type="RefSeq" id="WP_259678412.1">
    <property type="nucleotide sequence ID" value="NZ_CBDACU010000017.1"/>
</dbReference>
<dbReference type="AlphaFoldDB" id="A0AAW7ZVC8"/>
<comment type="caution">
    <text evidence="2">The sequence shown here is derived from an EMBL/GenBank/DDBJ whole genome shotgun (WGS) entry which is preliminary data.</text>
</comment>
<dbReference type="EMBL" id="JAUPXB010000001">
    <property type="protein sequence ID" value="MDO7923665.1"/>
    <property type="molecule type" value="Genomic_DNA"/>
</dbReference>
<dbReference type="GO" id="GO:0005737">
    <property type="term" value="C:cytoplasm"/>
    <property type="evidence" value="ECO:0007669"/>
    <property type="project" value="InterPro"/>
</dbReference>
<feature type="domain" description="Tellurite resistance methyltransferase TehB-like" evidence="1">
    <location>
        <begin position="10"/>
        <end position="199"/>
    </location>
</feature>
<dbReference type="SUPFAM" id="SSF53335">
    <property type="entry name" value="S-adenosyl-L-methionine-dependent methyltransferases"/>
    <property type="match status" value="1"/>
</dbReference>
<keyword evidence="2" id="KW-0808">Transferase</keyword>
<dbReference type="NCBIfam" id="NF008405">
    <property type="entry name" value="PRK11207.1"/>
    <property type="match status" value="1"/>
</dbReference>
<dbReference type="Proteomes" id="UP001176432">
    <property type="component" value="Unassembled WGS sequence"/>
</dbReference>
<evidence type="ECO:0000313" key="2">
    <source>
        <dbReference type="EMBL" id="MDO7923665.1"/>
    </source>
</evidence>
<accession>A0AAW7ZVC8</accession>
<dbReference type="Gene3D" id="3.40.50.150">
    <property type="entry name" value="Vaccinia Virus protein VP39"/>
    <property type="match status" value="1"/>
</dbReference>
<dbReference type="Pfam" id="PF03848">
    <property type="entry name" value="TehB"/>
    <property type="match status" value="1"/>
</dbReference>
<evidence type="ECO:0000259" key="1">
    <source>
        <dbReference type="Pfam" id="PF03848"/>
    </source>
</evidence>
<reference evidence="2" key="1">
    <citation type="submission" date="2023-07" db="EMBL/GenBank/DDBJ databases">
        <title>Isolates cultured from stool samples of acute diarrhea patients.</title>
        <authorList>
            <person name="Jiang S."/>
        </authorList>
    </citation>
    <scope>NUCLEOTIDE SEQUENCE</scope>
    <source>
        <strain evidence="2">L4424</strain>
    </source>
</reference>
<dbReference type="InterPro" id="IPR004537">
    <property type="entry name" value="Tellurite-R_MeTrfase_TehB"/>
</dbReference>
<protein>
    <submittedName>
        <fullName evidence="2">Tellurite resistance methyltransferase TehB</fullName>
        <ecNumber evidence="2">2.1.1.265</ecNumber>
    </submittedName>
</protein>
<dbReference type="CDD" id="cd02440">
    <property type="entry name" value="AdoMet_MTases"/>
    <property type="match status" value="1"/>
</dbReference>
<dbReference type="GO" id="GO:0046690">
    <property type="term" value="P:response to tellurium ion"/>
    <property type="evidence" value="ECO:0007669"/>
    <property type="project" value="InterPro"/>
</dbReference>
<keyword evidence="2" id="KW-0489">Methyltransferase</keyword>
<dbReference type="GO" id="GO:0008757">
    <property type="term" value="F:S-adenosylmethionine-dependent methyltransferase activity"/>
    <property type="evidence" value="ECO:0007669"/>
    <property type="project" value="InterPro"/>
</dbReference>
<sequence>MQAQEKIMTVDENYFTEKYGLTRTHSEVLFSAAKIKPGKTLDLGCGNGRNSLYLAANGYEVTAWDKNPMSIENIERIKAEEGIDNLHTAIKDLNSLSFDGEYDFILSTVVLMFLESKTIPGLIANMQRCTRPGGYNLIVAAMDTADYPCTVGFPFAFKSGELSNYYEGWELLKYNEDVGELHRTDENGNRIKLRFATMLARKPA</sequence>
<dbReference type="PANTHER" id="PTHR43464">
    <property type="entry name" value="METHYLTRANSFERASE"/>
    <property type="match status" value="1"/>
</dbReference>
<dbReference type="InterPro" id="IPR015985">
    <property type="entry name" value="TehB-like_dom"/>
</dbReference>
<dbReference type="InterPro" id="IPR029063">
    <property type="entry name" value="SAM-dependent_MTases_sf"/>
</dbReference>
<dbReference type="PANTHER" id="PTHR43464:SF49">
    <property type="entry name" value="TELLURITE METHYLTRANSFERASE"/>
    <property type="match status" value="1"/>
</dbReference>
<gene>
    <name evidence="2" type="primary">tehB</name>
    <name evidence="2" type="ORF">Q5934_19665</name>
</gene>
<name>A0AAW7ZVC8_ENTAS</name>
<evidence type="ECO:0000313" key="3">
    <source>
        <dbReference type="Proteomes" id="UP001176432"/>
    </source>
</evidence>